<gene>
    <name evidence="1" type="ORF">SAMN05216296_1895</name>
</gene>
<proteinExistence type="predicted"/>
<keyword evidence="2" id="KW-1185">Reference proteome</keyword>
<dbReference type="Pfam" id="PF22752">
    <property type="entry name" value="DUF488-N3i"/>
    <property type="match status" value="1"/>
</dbReference>
<accession>A0A1H2FXR6</accession>
<dbReference type="InterPro" id="IPR052552">
    <property type="entry name" value="YeaO-like"/>
</dbReference>
<evidence type="ECO:0000313" key="1">
    <source>
        <dbReference type="EMBL" id="SDU12145.1"/>
    </source>
</evidence>
<dbReference type="AlphaFoldDB" id="A0A1H2FXR6"/>
<evidence type="ECO:0000313" key="2">
    <source>
        <dbReference type="Proteomes" id="UP000243232"/>
    </source>
</evidence>
<organism evidence="1 2">
    <name type="scientific">Pseudomonas pohangensis</name>
    <dbReference type="NCBI Taxonomy" id="364197"/>
    <lineage>
        <taxon>Bacteria</taxon>
        <taxon>Pseudomonadati</taxon>
        <taxon>Pseudomonadota</taxon>
        <taxon>Gammaproteobacteria</taxon>
        <taxon>Pseudomonadales</taxon>
        <taxon>Pseudomonadaceae</taxon>
        <taxon>Pseudomonas</taxon>
    </lineage>
</organism>
<dbReference type="Proteomes" id="UP000243232">
    <property type="component" value="Chromosome I"/>
</dbReference>
<dbReference type="RefSeq" id="WP_090194460.1">
    <property type="nucleotide sequence ID" value="NZ_LT629785.1"/>
</dbReference>
<sequence>MIRCKRVYDPVAADDGQRVLVDRLWPRGCRKEALELTAWLRDAAPSSELRQQLHQHPENFDEFRRLYRRQLAGHPEYWQALLAPARDGCLTLLFAARDQQQNNAIVLAEFLEEELDRRGPPSSPVCYAGEL</sequence>
<name>A0A1H2FXR6_9PSED</name>
<protein>
    <submittedName>
        <fullName evidence="1">Uncharacterized conserved protein YeaO, DUF488 family</fullName>
    </submittedName>
</protein>
<dbReference type="PANTHER" id="PTHR36849">
    <property type="entry name" value="CYTOPLASMIC PROTEIN-RELATED"/>
    <property type="match status" value="1"/>
</dbReference>
<dbReference type="PANTHER" id="PTHR36849:SF1">
    <property type="entry name" value="CYTOPLASMIC PROTEIN"/>
    <property type="match status" value="1"/>
</dbReference>
<dbReference type="EMBL" id="LT629785">
    <property type="protein sequence ID" value="SDU12145.1"/>
    <property type="molecule type" value="Genomic_DNA"/>
</dbReference>
<reference evidence="2" key="1">
    <citation type="submission" date="2016-10" db="EMBL/GenBank/DDBJ databases">
        <authorList>
            <person name="Varghese N."/>
            <person name="Submissions S."/>
        </authorList>
    </citation>
    <scope>NUCLEOTIDE SEQUENCE [LARGE SCALE GENOMIC DNA]</scope>
    <source>
        <strain evidence="2">DSM 17875</strain>
    </source>
</reference>
<dbReference type="OrthoDB" id="9790745at2"/>